<dbReference type="InterPro" id="IPR059000">
    <property type="entry name" value="ATPase_P-type_domA"/>
</dbReference>
<dbReference type="FunFam" id="3.40.1110.10:FF:000057">
    <property type="entry name" value="Cation-transporting ATPase"/>
    <property type="match status" value="1"/>
</dbReference>
<dbReference type="InterPro" id="IPR006544">
    <property type="entry name" value="P-type_TPase_V"/>
</dbReference>
<comment type="caution">
    <text evidence="18">The sequence shown here is derived from an EMBL/GenBank/DDBJ whole genome shotgun (WGS) entry which is preliminary data.</text>
</comment>
<feature type="domain" description="P-type ATPase A" evidence="15">
    <location>
        <begin position="416"/>
        <end position="545"/>
    </location>
</feature>
<keyword evidence="6 13" id="KW-0547">Nucleotide-binding</keyword>
<evidence type="ECO:0000256" key="13">
    <source>
        <dbReference type="RuleBase" id="RU362082"/>
    </source>
</evidence>
<dbReference type="SFLD" id="SFLDG00002">
    <property type="entry name" value="C1.7:_P-type_atpase_like"/>
    <property type="match status" value="1"/>
</dbReference>
<feature type="transmembrane region" description="Helical" evidence="13">
    <location>
        <begin position="1084"/>
        <end position="1103"/>
    </location>
</feature>
<feature type="domain" description="P5B-type ATPase N-terminal" evidence="17">
    <location>
        <begin position="179"/>
        <end position="299"/>
    </location>
</feature>
<keyword evidence="19" id="KW-1185">Reference proteome</keyword>
<evidence type="ECO:0000259" key="16">
    <source>
        <dbReference type="Pfam" id="PF00690"/>
    </source>
</evidence>
<evidence type="ECO:0000256" key="6">
    <source>
        <dbReference type="ARBA" id="ARBA00022741"/>
    </source>
</evidence>
<evidence type="ECO:0000256" key="9">
    <source>
        <dbReference type="ARBA" id="ARBA00022967"/>
    </source>
</evidence>
<dbReference type="SUPFAM" id="SSF56784">
    <property type="entry name" value="HAD-like"/>
    <property type="match status" value="1"/>
</dbReference>
<dbReference type="NCBIfam" id="TIGR01494">
    <property type="entry name" value="ATPase_P-type"/>
    <property type="match status" value="1"/>
</dbReference>
<comment type="catalytic activity">
    <reaction evidence="12 13">
        <text>ATP + H2O = ADP + phosphate + H(+)</text>
        <dbReference type="Rhea" id="RHEA:13065"/>
        <dbReference type="ChEBI" id="CHEBI:15377"/>
        <dbReference type="ChEBI" id="CHEBI:15378"/>
        <dbReference type="ChEBI" id="CHEBI:30616"/>
        <dbReference type="ChEBI" id="CHEBI:43474"/>
        <dbReference type="ChEBI" id="CHEBI:456216"/>
    </reaction>
</comment>
<dbReference type="FunFam" id="2.70.150.10:FF:000119">
    <property type="entry name" value="Cation-transporting ATPase"/>
    <property type="match status" value="1"/>
</dbReference>
<dbReference type="FunFam" id="3.40.50.1000:FF:000068">
    <property type="entry name" value="Cation-transporting ATPase"/>
    <property type="match status" value="1"/>
</dbReference>
<dbReference type="GO" id="GO:0016020">
    <property type="term" value="C:membrane"/>
    <property type="evidence" value="ECO:0007669"/>
    <property type="project" value="UniProtKB-SubCell"/>
</dbReference>
<sequence>MGDSGPQPIGFSRKISSSINRRNHAVSSGNLNGSLHRRDSSISNTSFVPDVEMAHEEVFAGPMSESVPSSVTGFAHRRSRADSVASFTYFQEDDESPELSEDQAVRDEEEDTDYGKEPREDIEYDLESGIRSLQRRKSSGFSKSTAEEPLLHRHDSTKTDASGFGRVARSSQKIYVVSEDLTVVVAGFNTKPLGLILYLIFCILSLGLGYLILRWLPRWRVHLTGSPKPLRECNWVVIENQWGEFTVQEIVKIQYGHVASTVFGSREKKNYSLDDDEDDDPIMTHLRFLDYRYISFCFHPLKDKFALCSNWKDPNWTYVKSIRAGLDSDERHRRQQVFGKNQIDIHQKSIPQLLVDEAFHPFYVFQIASLILWSLDEYYYYAVCIFFISVVSITTTLIETRSTMKRLHEISRFECEVRVLRNGFWRQVESGELVPGDVYEVSDPSLTQFPCDSLLLAGDCIVNESMLTGESVPVSKVPATDESLRLLSMSSSTMNPEVVKHFLFSGTKIIRARRPQEGQDDEAVALAIAVRTGFDTTKGALVRSMLFPKPSDFKFYKDAFRVNVGGKLDVICFDKTGTLTEDGLDVLGVRVVRRPAMRFSDVLDDSSTLLSGATYERDPTVDYRIHKAALYTMATCHSLRVVGDELLGDPLDVKMFEFTGWSFEELAQKANVTDQEDDQNSPLSIARPPPGLDYGVDKMPRSATNPQIELGILKSFEFVSQLRRASVVVGQSGFSGGEIYVKGAPECMVNICRQDSFPVDYDDLLSFYTQRGFRVIACATKHIETLNWTKAENMRRQDAESDLDFLGFIIFENKLKASTTGVIDELDDSNIRKVMCTGDNILTAISVARECHLIDRTAHCFIPHFVDGDYRDPQALLKWQSPLPLAAEADASLPYDVSSLRNYSLAVSGDVFRWVVDFGSEDVLKRTLARGQVFARMSPDEKHELVEKLQSLDYCCGFCGDGANDCGALKAADVGISLSEAEASVAAPFTSRVFDISCVPEVVREGRAALVTSFCCFKYMSLYSAIQFTSVSFLYASASNLGDFQFLFIDIFLVLPVAIFMGWTGAYPTLCRKRPTASLVSRKVLIPLLGQVLLCIIIQLVGFEFVQRQIWFIPPQLDTQKSNIKNSENTTLFLLSCFQYIFSGIVLSVGPPFRQSTQNNLPFVVTIVATSLFSAYMLFDPGAWLSNLMQLTEMSFDFKVFLLVLALGGLACAWIAERRGFLWLARLLGMLHDKLWPHRRKKRKQYKRLLEEMRM</sequence>
<dbReference type="Gene3D" id="3.40.1110.10">
    <property type="entry name" value="Calcium-transporting ATPase, cytoplasmic domain N"/>
    <property type="match status" value="1"/>
</dbReference>
<comment type="similarity">
    <text evidence="2 13">Belongs to the cation transport ATPase (P-type) (TC 3.A.3) family. Type V subfamily.</text>
</comment>
<accession>A0A8H3ERZ2</accession>
<reference evidence="18" key="1">
    <citation type="submission" date="2021-03" db="EMBL/GenBank/DDBJ databases">
        <authorList>
            <person name="Tagirdzhanova G."/>
        </authorList>
    </citation>
    <scope>NUCLEOTIDE SEQUENCE</scope>
</reference>
<evidence type="ECO:0000313" key="18">
    <source>
        <dbReference type="EMBL" id="CAF9909182.1"/>
    </source>
</evidence>
<dbReference type="AlphaFoldDB" id="A0A8H3ERZ2"/>
<keyword evidence="8 13" id="KW-0460">Magnesium</keyword>
<dbReference type="SFLD" id="SFLDF00027">
    <property type="entry name" value="p-type_atpase"/>
    <property type="match status" value="1"/>
</dbReference>
<dbReference type="Pfam" id="PF12409">
    <property type="entry name" value="P5-ATPase"/>
    <property type="match status" value="1"/>
</dbReference>
<dbReference type="SFLD" id="SFLDS00003">
    <property type="entry name" value="Haloacid_Dehalogenase"/>
    <property type="match status" value="1"/>
</dbReference>
<dbReference type="SUPFAM" id="SSF81665">
    <property type="entry name" value="Calcium ATPase, transmembrane domain M"/>
    <property type="match status" value="1"/>
</dbReference>
<keyword evidence="11 13" id="KW-0472">Membrane</keyword>
<organism evidence="18 19">
    <name type="scientific">Alectoria fallacina</name>
    <dbReference type="NCBI Taxonomy" id="1903189"/>
    <lineage>
        <taxon>Eukaryota</taxon>
        <taxon>Fungi</taxon>
        <taxon>Dikarya</taxon>
        <taxon>Ascomycota</taxon>
        <taxon>Pezizomycotina</taxon>
        <taxon>Lecanoromycetes</taxon>
        <taxon>OSLEUM clade</taxon>
        <taxon>Lecanoromycetidae</taxon>
        <taxon>Lecanorales</taxon>
        <taxon>Lecanorineae</taxon>
        <taxon>Parmeliaceae</taxon>
        <taxon>Alectoria</taxon>
    </lineage>
</organism>
<evidence type="ECO:0000256" key="11">
    <source>
        <dbReference type="ARBA" id="ARBA00023136"/>
    </source>
</evidence>
<evidence type="ECO:0000256" key="2">
    <source>
        <dbReference type="ARBA" id="ARBA00006000"/>
    </source>
</evidence>
<evidence type="ECO:0000256" key="5">
    <source>
        <dbReference type="ARBA" id="ARBA00022723"/>
    </source>
</evidence>
<evidence type="ECO:0000256" key="14">
    <source>
        <dbReference type="SAM" id="MobiDB-lite"/>
    </source>
</evidence>
<dbReference type="GO" id="GO:0005524">
    <property type="term" value="F:ATP binding"/>
    <property type="evidence" value="ECO:0007669"/>
    <property type="project" value="UniProtKB-UniRule"/>
</dbReference>
<dbReference type="InterPro" id="IPR023298">
    <property type="entry name" value="ATPase_P-typ_TM_dom_sf"/>
</dbReference>
<evidence type="ECO:0000256" key="12">
    <source>
        <dbReference type="ARBA" id="ARBA00049360"/>
    </source>
</evidence>
<comment type="caution">
    <text evidence="13">Lacks conserved residue(s) required for the propagation of feature annotation.</text>
</comment>
<feature type="transmembrane region" description="Helical" evidence="13">
    <location>
        <begin position="1131"/>
        <end position="1149"/>
    </location>
</feature>
<dbReference type="InterPro" id="IPR036412">
    <property type="entry name" value="HAD-like_sf"/>
</dbReference>
<dbReference type="InterPro" id="IPR023299">
    <property type="entry name" value="ATPase_P-typ_cyto_dom_N"/>
</dbReference>
<dbReference type="InterPro" id="IPR001757">
    <property type="entry name" value="P_typ_ATPase"/>
</dbReference>
<dbReference type="NCBIfam" id="TIGR01657">
    <property type="entry name" value="P-ATPase-V"/>
    <property type="match status" value="1"/>
</dbReference>
<evidence type="ECO:0000259" key="15">
    <source>
        <dbReference type="Pfam" id="PF00122"/>
    </source>
</evidence>
<dbReference type="PRINTS" id="PR00119">
    <property type="entry name" value="CATATPASE"/>
</dbReference>
<dbReference type="Proteomes" id="UP000664203">
    <property type="component" value="Unassembled WGS sequence"/>
</dbReference>
<dbReference type="Gene3D" id="2.70.150.10">
    <property type="entry name" value="Calcium-transporting ATPase, cytoplasmic transduction domain A"/>
    <property type="match status" value="1"/>
</dbReference>
<dbReference type="GO" id="GO:0016887">
    <property type="term" value="F:ATP hydrolysis activity"/>
    <property type="evidence" value="ECO:0007669"/>
    <property type="project" value="InterPro"/>
</dbReference>
<dbReference type="SUPFAM" id="SSF81653">
    <property type="entry name" value="Calcium ATPase, transduction domain A"/>
    <property type="match status" value="1"/>
</dbReference>
<dbReference type="Pfam" id="PF00690">
    <property type="entry name" value="Cation_ATPase_N"/>
    <property type="match status" value="1"/>
</dbReference>
<keyword evidence="7 13" id="KW-0067">ATP-binding</keyword>
<dbReference type="InterPro" id="IPR004014">
    <property type="entry name" value="ATPase_P-typ_cation-transptr_N"/>
</dbReference>
<dbReference type="EC" id="7.2.2.-" evidence="13"/>
<feature type="transmembrane region" description="Helical" evidence="13">
    <location>
        <begin position="1161"/>
        <end position="1179"/>
    </location>
</feature>
<gene>
    <name evidence="18" type="ORF">ALECFALPRED_005307</name>
</gene>
<dbReference type="InterPro" id="IPR023214">
    <property type="entry name" value="HAD_sf"/>
</dbReference>
<dbReference type="GO" id="GO:0046872">
    <property type="term" value="F:metal ion binding"/>
    <property type="evidence" value="ECO:0007669"/>
    <property type="project" value="UniProtKB-UniRule"/>
</dbReference>
<feature type="transmembrane region" description="Helical" evidence="13">
    <location>
        <begin position="1044"/>
        <end position="1063"/>
    </location>
</feature>
<dbReference type="OrthoDB" id="48943at2759"/>
<dbReference type="Gene3D" id="3.40.50.1000">
    <property type="entry name" value="HAD superfamily/HAD-like"/>
    <property type="match status" value="1"/>
</dbReference>
<evidence type="ECO:0000256" key="4">
    <source>
        <dbReference type="ARBA" id="ARBA00022692"/>
    </source>
</evidence>
<dbReference type="InterPro" id="IPR018303">
    <property type="entry name" value="ATPase_P-typ_P_site"/>
</dbReference>
<dbReference type="GO" id="GO:0019829">
    <property type="term" value="F:ATPase-coupled monoatomic cation transmembrane transporter activity"/>
    <property type="evidence" value="ECO:0007669"/>
    <property type="project" value="UniProtKB-UniRule"/>
</dbReference>
<dbReference type="EMBL" id="CAJPDR010000033">
    <property type="protein sequence ID" value="CAF9909182.1"/>
    <property type="molecule type" value="Genomic_DNA"/>
</dbReference>
<dbReference type="InterPro" id="IPR047819">
    <property type="entry name" value="P5A-ATPase_N"/>
</dbReference>
<dbReference type="PROSITE" id="PS00154">
    <property type="entry name" value="ATPASE_E1_E2"/>
    <property type="match status" value="1"/>
</dbReference>
<feature type="transmembrane region" description="Helical" evidence="13">
    <location>
        <begin position="378"/>
        <end position="398"/>
    </location>
</feature>
<keyword evidence="4 13" id="KW-0812">Transmembrane</keyword>
<keyword evidence="5 13" id="KW-0479">Metal-binding</keyword>
<keyword evidence="9 13" id="KW-1278">Translocase</keyword>
<protein>
    <recommendedName>
        <fullName evidence="13">Cation-transporting ATPase</fullName>
        <ecNumber evidence="13">7.2.2.-</ecNumber>
    </recommendedName>
</protein>
<dbReference type="PANTHER" id="PTHR45630:SF8">
    <property type="entry name" value="CATION-TRANSPORTING ATPASE"/>
    <property type="match status" value="1"/>
</dbReference>
<dbReference type="Pfam" id="PF00122">
    <property type="entry name" value="E1-E2_ATPase"/>
    <property type="match status" value="1"/>
</dbReference>
<feature type="region of interest" description="Disordered" evidence="14">
    <location>
        <begin position="1"/>
        <end position="43"/>
    </location>
</feature>
<dbReference type="PANTHER" id="PTHR45630">
    <property type="entry name" value="CATION-TRANSPORTING ATPASE-RELATED"/>
    <property type="match status" value="1"/>
</dbReference>
<evidence type="ECO:0000256" key="1">
    <source>
        <dbReference type="ARBA" id="ARBA00004141"/>
    </source>
</evidence>
<feature type="compositionally biased region" description="Acidic residues" evidence="14">
    <location>
        <begin position="91"/>
        <end position="112"/>
    </location>
</feature>
<name>A0A8H3ERZ2_9LECA</name>
<evidence type="ECO:0000256" key="10">
    <source>
        <dbReference type="ARBA" id="ARBA00022989"/>
    </source>
</evidence>
<dbReference type="InterPro" id="IPR008250">
    <property type="entry name" value="ATPase_P-typ_transduc_dom_A_sf"/>
</dbReference>
<feature type="transmembrane region" description="Helical" evidence="13">
    <location>
        <begin position="1199"/>
        <end position="1216"/>
    </location>
</feature>
<evidence type="ECO:0000313" key="19">
    <source>
        <dbReference type="Proteomes" id="UP000664203"/>
    </source>
</evidence>
<keyword evidence="3" id="KW-0597">Phosphoprotein</keyword>
<dbReference type="GO" id="GO:0006874">
    <property type="term" value="P:intracellular calcium ion homeostasis"/>
    <property type="evidence" value="ECO:0007669"/>
    <property type="project" value="TreeGrafter"/>
</dbReference>
<feature type="region of interest" description="Disordered" evidence="14">
    <location>
        <begin position="88"/>
        <end position="120"/>
    </location>
</feature>
<dbReference type="InterPro" id="IPR044492">
    <property type="entry name" value="P_typ_ATPase_HD_dom"/>
</dbReference>
<feature type="transmembrane region" description="Helical" evidence="13">
    <location>
        <begin position="195"/>
        <end position="213"/>
    </location>
</feature>
<feature type="domain" description="Cation-transporting P-type ATPase N-terminal" evidence="16">
    <location>
        <begin position="321"/>
        <end position="373"/>
    </location>
</feature>
<evidence type="ECO:0000256" key="3">
    <source>
        <dbReference type="ARBA" id="ARBA00022553"/>
    </source>
</evidence>
<evidence type="ECO:0000256" key="8">
    <source>
        <dbReference type="ARBA" id="ARBA00022842"/>
    </source>
</evidence>
<keyword evidence="10 13" id="KW-1133">Transmembrane helix</keyword>
<dbReference type="GO" id="GO:0140358">
    <property type="term" value="F:P-type transmembrane transporter activity"/>
    <property type="evidence" value="ECO:0007669"/>
    <property type="project" value="InterPro"/>
</dbReference>
<proteinExistence type="inferred from homology"/>
<evidence type="ECO:0000256" key="7">
    <source>
        <dbReference type="ARBA" id="ARBA00022840"/>
    </source>
</evidence>
<comment type="subcellular location">
    <subcellularLocation>
        <location evidence="1 13">Membrane</location>
        <topology evidence="1 13">Multi-pass membrane protein</topology>
    </subcellularLocation>
</comment>
<evidence type="ECO:0000259" key="17">
    <source>
        <dbReference type="Pfam" id="PF12409"/>
    </source>
</evidence>